<evidence type="ECO:0000313" key="3">
    <source>
        <dbReference type="EMBL" id="KAG5684035.1"/>
    </source>
</evidence>
<protein>
    <recommendedName>
        <fullName evidence="2">MPN domain-containing protein</fullName>
    </recommendedName>
</protein>
<dbReference type="InterPro" id="IPR037518">
    <property type="entry name" value="MPN"/>
</dbReference>
<name>A0A9J6CR31_POLVA</name>
<evidence type="ECO:0000259" key="2">
    <source>
        <dbReference type="PROSITE" id="PS50249"/>
    </source>
</evidence>
<dbReference type="PANTHER" id="PTHR12941:SF10">
    <property type="entry name" value="ER MEMBRANE PROTEIN COMPLEX SUBUNIT 8_9 HOMOLOG"/>
    <property type="match status" value="1"/>
</dbReference>
<accession>A0A9J6CR31</accession>
<dbReference type="Gene3D" id="3.40.140.10">
    <property type="entry name" value="Cytidine Deaminase, domain 2"/>
    <property type="match status" value="1"/>
</dbReference>
<dbReference type="AlphaFoldDB" id="A0A9J6CR31"/>
<sequence length="198" mass="22301">MSELVISPKAYIKMIFHAAKYPHLAVNGLLLGSKTSNKSEITDAVPLFHQCLYVTPMSEVALIQVEARAASENLQIIGYYAAAENFYDNTIDKVPAIKIAEKIVENNGSASVVVIDNKSICMDMKHSGLKVWQWNDGKWTKAKHSLSDSRHTLDAVSLLLQRGAMKELYDFDNYLDNTEHDWSNENLNFDLKKILAMH</sequence>
<dbReference type="EMBL" id="JADBJN010000001">
    <property type="protein sequence ID" value="KAG5684035.1"/>
    <property type="molecule type" value="Genomic_DNA"/>
</dbReference>
<gene>
    <name evidence="3" type="ORF">PVAND_013288</name>
</gene>
<evidence type="ECO:0000313" key="4">
    <source>
        <dbReference type="Proteomes" id="UP001107558"/>
    </source>
</evidence>
<proteinExistence type="inferred from homology"/>
<comment type="similarity">
    <text evidence="1">Belongs to the EMC8/EMC9 family.</text>
</comment>
<keyword evidence="4" id="KW-1185">Reference proteome</keyword>
<feature type="domain" description="MPN" evidence="2">
    <location>
        <begin position="4"/>
        <end position="138"/>
    </location>
</feature>
<dbReference type="Proteomes" id="UP001107558">
    <property type="component" value="Chromosome 1"/>
</dbReference>
<dbReference type="GO" id="GO:0072546">
    <property type="term" value="C:EMC complex"/>
    <property type="evidence" value="ECO:0007669"/>
    <property type="project" value="InterPro"/>
</dbReference>
<comment type="caution">
    <text evidence="3">The sequence shown here is derived from an EMBL/GenBank/DDBJ whole genome shotgun (WGS) entry which is preliminary data.</text>
</comment>
<dbReference type="OrthoDB" id="194468at2759"/>
<dbReference type="PANTHER" id="PTHR12941">
    <property type="entry name" value="ER MEMBRANE PROTEIN COMPLEX"/>
    <property type="match status" value="1"/>
</dbReference>
<dbReference type="Pfam" id="PF03665">
    <property type="entry name" value="UPF0172"/>
    <property type="match status" value="1"/>
</dbReference>
<organism evidence="3 4">
    <name type="scientific">Polypedilum vanderplanki</name>
    <name type="common">Sleeping chironomid midge</name>
    <dbReference type="NCBI Taxonomy" id="319348"/>
    <lineage>
        <taxon>Eukaryota</taxon>
        <taxon>Metazoa</taxon>
        <taxon>Ecdysozoa</taxon>
        <taxon>Arthropoda</taxon>
        <taxon>Hexapoda</taxon>
        <taxon>Insecta</taxon>
        <taxon>Pterygota</taxon>
        <taxon>Neoptera</taxon>
        <taxon>Endopterygota</taxon>
        <taxon>Diptera</taxon>
        <taxon>Nematocera</taxon>
        <taxon>Chironomoidea</taxon>
        <taxon>Chironomidae</taxon>
        <taxon>Chironominae</taxon>
        <taxon>Polypedilum</taxon>
        <taxon>Polypedilum</taxon>
    </lineage>
</organism>
<evidence type="ECO:0000256" key="1">
    <source>
        <dbReference type="ARBA" id="ARBA00007461"/>
    </source>
</evidence>
<dbReference type="CDD" id="cd08060">
    <property type="entry name" value="MPN_UPF0172"/>
    <property type="match status" value="1"/>
</dbReference>
<dbReference type="InterPro" id="IPR005366">
    <property type="entry name" value="EMC8/9"/>
</dbReference>
<reference evidence="3" key="1">
    <citation type="submission" date="2021-03" db="EMBL/GenBank/DDBJ databases">
        <title>Chromosome level genome of the anhydrobiotic midge Polypedilum vanderplanki.</title>
        <authorList>
            <person name="Yoshida Y."/>
            <person name="Kikawada T."/>
            <person name="Gusev O."/>
        </authorList>
    </citation>
    <scope>NUCLEOTIDE SEQUENCE</scope>
    <source>
        <strain evidence="3">NIAS01</strain>
        <tissue evidence="3">Whole body or cell culture</tissue>
    </source>
</reference>
<dbReference type="PROSITE" id="PS50249">
    <property type="entry name" value="MPN"/>
    <property type="match status" value="1"/>
</dbReference>